<dbReference type="Pfam" id="PF00194">
    <property type="entry name" value="Carb_anhydrase"/>
    <property type="match status" value="1"/>
</dbReference>
<dbReference type="Gene3D" id="3.10.200.10">
    <property type="entry name" value="Alpha carbonic anhydrase"/>
    <property type="match status" value="1"/>
</dbReference>
<gene>
    <name evidence="8" type="ORF">ATEG_02817</name>
</gene>
<evidence type="ECO:0000256" key="6">
    <source>
        <dbReference type="ARBA" id="ARBA00048348"/>
    </source>
</evidence>
<dbReference type="PROSITE" id="PS51144">
    <property type="entry name" value="ALPHA_CA_2"/>
    <property type="match status" value="1"/>
</dbReference>
<sequence length="164" mass="18033">MKFICAAFFTGTLPASTVSTKSTFHWKRTLCSKILLTWNPIDADNHLAVVGFLAELTETGLSTCLFDSVFAQIGAVREPGAYAYIGSWDFSEITDHLDRNPPAQYSGSLTTPPCSEGVSWYVCTQPLPLSVNSYNAVKKLLKFNSRYKQNTLGSVNLLDLASHD</sequence>
<protein>
    <recommendedName>
        <fullName evidence="2">carbonic anhydrase</fullName>
        <ecNumber evidence="2">4.2.1.1</ecNumber>
    </recommendedName>
</protein>
<evidence type="ECO:0000313" key="8">
    <source>
        <dbReference type="EMBL" id="EAU36091.1"/>
    </source>
</evidence>
<proteinExistence type="inferred from homology"/>
<dbReference type="RefSeq" id="XP_001211995.1">
    <property type="nucleotide sequence ID" value="XM_001211995.1"/>
</dbReference>
<dbReference type="EC" id="4.2.1.1" evidence="2"/>
<dbReference type="VEuPathDB" id="FungiDB:ATEG_02817"/>
<dbReference type="GeneID" id="4317763"/>
<organism evidence="8 9">
    <name type="scientific">Aspergillus terreus (strain NIH 2624 / FGSC A1156)</name>
    <dbReference type="NCBI Taxonomy" id="341663"/>
    <lineage>
        <taxon>Eukaryota</taxon>
        <taxon>Fungi</taxon>
        <taxon>Dikarya</taxon>
        <taxon>Ascomycota</taxon>
        <taxon>Pezizomycotina</taxon>
        <taxon>Eurotiomycetes</taxon>
        <taxon>Eurotiomycetidae</taxon>
        <taxon>Eurotiales</taxon>
        <taxon>Aspergillaceae</taxon>
        <taxon>Aspergillus</taxon>
        <taxon>Aspergillus subgen. Circumdati</taxon>
    </lineage>
</organism>
<dbReference type="Proteomes" id="UP000007963">
    <property type="component" value="Unassembled WGS sequence"/>
</dbReference>
<accession>Q0CU17</accession>
<keyword evidence="3" id="KW-0479">Metal-binding</keyword>
<keyword evidence="5" id="KW-0456">Lyase</keyword>
<dbReference type="GO" id="GO:0004089">
    <property type="term" value="F:carbonate dehydratase activity"/>
    <property type="evidence" value="ECO:0007669"/>
    <property type="project" value="UniProtKB-EC"/>
</dbReference>
<dbReference type="OMA" id="WDFSEIT"/>
<dbReference type="InterPro" id="IPR023561">
    <property type="entry name" value="Carbonic_anhydrase_a-class"/>
</dbReference>
<evidence type="ECO:0000259" key="7">
    <source>
        <dbReference type="PROSITE" id="PS51144"/>
    </source>
</evidence>
<keyword evidence="4" id="KW-0862">Zinc</keyword>
<dbReference type="STRING" id="341663.Q0CU17"/>
<dbReference type="GO" id="GO:0008270">
    <property type="term" value="F:zinc ion binding"/>
    <property type="evidence" value="ECO:0007669"/>
    <property type="project" value="InterPro"/>
</dbReference>
<evidence type="ECO:0000256" key="1">
    <source>
        <dbReference type="ARBA" id="ARBA00010718"/>
    </source>
</evidence>
<dbReference type="OrthoDB" id="429145at2759"/>
<reference evidence="9" key="1">
    <citation type="submission" date="2005-09" db="EMBL/GenBank/DDBJ databases">
        <title>Annotation of the Aspergillus terreus NIH2624 genome.</title>
        <authorList>
            <person name="Birren B.W."/>
            <person name="Lander E.S."/>
            <person name="Galagan J.E."/>
            <person name="Nusbaum C."/>
            <person name="Devon K."/>
            <person name="Henn M."/>
            <person name="Ma L.-J."/>
            <person name="Jaffe D.B."/>
            <person name="Butler J."/>
            <person name="Alvarez P."/>
            <person name="Gnerre S."/>
            <person name="Grabherr M."/>
            <person name="Kleber M."/>
            <person name="Mauceli E.W."/>
            <person name="Brockman W."/>
            <person name="Rounsley S."/>
            <person name="Young S.K."/>
            <person name="LaButti K."/>
            <person name="Pushparaj V."/>
            <person name="DeCaprio D."/>
            <person name="Crawford M."/>
            <person name="Koehrsen M."/>
            <person name="Engels R."/>
            <person name="Montgomery P."/>
            <person name="Pearson M."/>
            <person name="Howarth C."/>
            <person name="Larson L."/>
            <person name="Luoma S."/>
            <person name="White J."/>
            <person name="Alvarado L."/>
            <person name="Kodira C.D."/>
            <person name="Zeng Q."/>
            <person name="Oleary S."/>
            <person name="Yandava C."/>
            <person name="Denning D.W."/>
            <person name="Nierman W.C."/>
            <person name="Milne T."/>
            <person name="Madden K."/>
        </authorList>
    </citation>
    <scope>NUCLEOTIDE SEQUENCE [LARGE SCALE GENOMIC DNA]</scope>
    <source>
        <strain evidence="9">NIH 2624 / FGSC A1156</strain>
    </source>
</reference>
<dbReference type="SUPFAM" id="SSF51069">
    <property type="entry name" value="Carbonic anhydrase"/>
    <property type="match status" value="1"/>
</dbReference>
<name>Q0CU17_ASPTN</name>
<evidence type="ECO:0000256" key="4">
    <source>
        <dbReference type="ARBA" id="ARBA00022833"/>
    </source>
</evidence>
<evidence type="ECO:0000256" key="3">
    <source>
        <dbReference type="ARBA" id="ARBA00022723"/>
    </source>
</evidence>
<dbReference type="AlphaFoldDB" id="Q0CU17"/>
<dbReference type="InterPro" id="IPR036398">
    <property type="entry name" value="CA_dom_sf"/>
</dbReference>
<dbReference type="eggNOG" id="KOG0382">
    <property type="taxonomic scope" value="Eukaryota"/>
</dbReference>
<comment type="similarity">
    <text evidence="1">Belongs to the alpha-carbonic anhydrase family.</text>
</comment>
<dbReference type="EMBL" id="CH476597">
    <property type="protein sequence ID" value="EAU36091.1"/>
    <property type="molecule type" value="Genomic_DNA"/>
</dbReference>
<feature type="domain" description="Alpha-carbonic anhydrase" evidence="7">
    <location>
        <begin position="1"/>
        <end position="164"/>
    </location>
</feature>
<evidence type="ECO:0000313" key="9">
    <source>
        <dbReference type="Proteomes" id="UP000007963"/>
    </source>
</evidence>
<dbReference type="InterPro" id="IPR001148">
    <property type="entry name" value="CA_dom"/>
</dbReference>
<dbReference type="HOGENOM" id="CLU_137466_0_0_1"/>
<comment type="catalytic activity">
    <reaction evidence="6">
        <text>hydrogencarbonate + H(+) = CO2 + H2O</text>
        <dbReference type="Rhea" id="RHEA:10748"/>
        <dbReference type="ChEBI" id="CHEBI:15377"/>
        <dbReference type="ChEBI" id="CHEBI:15378"/>
        <dbReference type="ChEBI" id="CHEBI:16526"/>
        <dbReference type="ChEBI" id="CHEBI:17544"/>
        <dbReference type="EC" id="4.2.1.1"/>
    </reaction>
</comment>
<evidence type="ECO:0000256" key="2">
    <source>
        <dbReference type="ARBA" id="ARBA00012925"/>
    </source>
</evidence>
<evidence type="ECO:0000256" key="5">
    <source>
        <dbReference type="ARBA" id="ARBA00023239"/>
    </source>
</evidence>
<dbReference type="PANTHER" id="PTHR18952">
    <property type="entry name" value="CARBONIC ANHYDRASE"/>
    <property type="match status" value="1"/>
</dbReference>
<dbReference type="PANTHER" id="PTHR18952:SF265">
    <property type="entry name" value="CARBONIC ANHYDRASE"/>
    <property type="match status" value="1"/>
</dbReference>